<accession>A0A080M690</accession>
<name>A0A080M690_9PROT</name>
<evidence type="ECO:0000256" key="1">
    <source>
        <dbReference type="SAM" id="MobiDB-lite"/>
    </source>
</evidence>
<protein>
    <submittedName>
        <fullName evidence="2">Uncharacterized protein</fullName>
    </submittedName>
</protein>
<organism evidence="2 3">
    <name type="scientific">Candidatus Accumulibacter phosphatis</name>
    <dbReference type="NCBI Taxonomy" id="327160"/>
    <lineage>
        <taxon>Bacteria</taxon>
        <taxon>Pseudomonadati</taxon>
        <taxon>Pseudomonadota</taxon>
        <taxon>Betaproteobacteria</taxon>
        <taxon>Candidatus Accumulibacter</taxon>
    </lineage>
</organism>
<dbReference type="AlphaFoldDB" id="A0A080M690"/>
<feature type="region of interest" description="Disordered" evidence="1">
    <location>
        <begin position="52"/>
        <end position="72"/>
    </location>
</feature>
<gene>
    <name evidence="2" type="ORF">AW09_002242</name>
</gene>
<dbReference type="Proteomes" id="UP000020077">
    <property type="component" value="Unassembled WGS sequence"/>
</dbReference>
<feature type="compositionally biased region" description="Basic and acidic residues" evidence="1">
    <location>
        <begin position="55"/>
        <end position="64"/>
    </location>
</feature>
<comment type="caution">
    <text evidence="2">The sequence shown here is derived from an EMBL/GenBank/DDBJ whole genome shotgun (WGS) entry which is preliminary data.</text>
</comment>
<evidence type="ECO:0000313" key="3">
    <source>
        <dbReference type="Proteomes" id="UP000020077"/>
    </source>
</evidence>
<reference evidence="2 3" key="1">
    <citation type="submission" date="2014-02" db="EMBL/GenBank/DDBJ databases">
        <title>Expanding our view of genomic diversity in Candidatus Accumulibacter clades.</title>
        <authorList>
            <person name="Skennerton C.T."/>
            <person name="Barr J.J."/>
            <person name="Slater F.R."/>
            <person name="Bond P.L."/>
            <person name="Tyson G.W."/>
        </authorList>
    </citation>
    <scope>NUCLEOTIDE SEQUENCE [LARGE SCALE GENOMIC DNA]</scope>
    <source>
        <strain evidence="3">BA-91</strain>
    </source>
</reference>
<sequence length="132" mass="14220">MPEGIEVTDQQAVETPGGRQCVAQEHTVRVATPEAALPALVAIMRLRENVQSGVGRREGTRSVPREIGAQDPEVLDPGRAAVVCRYRFDGARVDAAPGGVRMESPPFIEENALCPLEQDRPGARQARGDSFC</sequence>
<evidence type="ECO:0000313" key="2">
    <source>
        <dbReference type="EMBL" id="KFB72564.1"/>
    </source>
</evidence>
<dbReference type="EMBL" id="JDVG02000370">
    <property type="protein sequence ID" value="KFB72564.1"/>
    <property type="molecule type" value="Genomic_DNA"/>
</dbReference>
<proteinExistence type="predicted"/>